<protein>
    <submittedName>
        <fullName evidence="1">28853_t:CDS:1</fullName>
    </submittedName>
</protein>
<evidence type="ECO:0000313" key="1">
    <source>
        <dbReference type="EMBL" id="CAG8844980.1"/>
    </source>
</evidence>
<gene>
    <name evidence="1" type="ORF">RPERSI_LOCUS33452</name>
</gene>
<accession>A0ACA9SQN1</accession>
<dbReference type="EMBL" id="CAJVQC010144798">
    <property type="protein sequence ID" value="CAG8844980.1"/>
    <property type="molecule type" value="Genomic_DNA"/>
</dbReference>
<sequence>EFIKKFEKNYVDSNYATDLSTLENKLTELKKYSETGDKNTVYKNLSAEGKATLNKLISGLDAKVKVMQAAKKASEQSQSPDGG</sequence>
<reference evidence="1" key="1">
    <citation type="submission" date="2021-06" db="EMBL/GenBank/DDBJ databases">
        <authorList>
            <person name="Kallberg Y."/>
            <person name="Tangrot J."/>
            <person name="Rosling A."/>
        </authorList>
    </citation>
    <scope>NUCLEOTIDE SEQUENCE</scope>
    <source>
        <strain evidence="1">MA461A</strain>
    </source>
</reference>
<comment type="caution">
    <text evidence="1">The sequence shown here is derived from an EMBL/GenBank/DDBJ whole genome shotgun (WGS) entry which is preliminary data.</text>
</comment>
<evidence type="ECO:0000313" key="2">
    <source>
        <dbReference type="Proteomes" id="UP000789920"/>
    </source>
</evidence>
<keyword evidence="2" id="KW-1185">Reference proteome</keyword>
<organism evidence="1 2">
    <name type="scientific">Racocetra persica</name>
    <dbReference type="NCBI Taxonomy" id="160502"/>
    <lineage>
        <taxon>Eukaryota</taxon>
        <taxon>Fungi</taxon>
        <taxon>Fungi incertae sedis</taxon>
        <taxon>Mucoromycota</taxon>
        <taxon>Glomeromycotina</taxon>
        <taxon>Glomeromycetes</taxon>
        <taxon>Diversisporales</taxon>
        <taxon>Gigasporaceae</taxon>
        <taxon>Racocetra</taxon>
    </lineage>
</organism>
<feature type="non-terminal residue" evidence="1">
    <location>
        <position position="1"/>
    </location>
</feature>
<dbReference type="Proteomes" id="UP000789920">
    <property type="component" value="Unassembled WGS sequence"/>
</dbReference>
<proteinExistence type="predicted"/>
<name>A0ACA9SQN1_9GLOM</name>